<proteinExistence type="predicted"/>
<comment type="caution">
    <text evidence="2">The sequence shown here is derived from an EMBL/GenBank/DDBJ whole genome shotgun (WGS) entry which is preliminary data.</text>
</comment>
<feature type="region of interest" description="Disordered" evidence="1">
    <location>
        <begin position="1"/>
        <end position="26"/>
    </location>
</feature>
<keyword evidence="3" id="KW-1185">Reference proteome</keyword>
<evidence type="ECO:0000313" key="3">
    <source>
        <dbReference type="Proteomes" id="UP000564573"/>
    </source>
</evidence>
<accession>A0A839XVB2</accession>
<dbReference type="RefSeq" id="WP_183787195.1">
    <property type="nucleotide sequence ID" value="NZ_JACIBS010000009.1"/>
</dbReference>
<organism evidence="2 3">
    <name type="scientific">Prauserella sediminis</name>
    <dbReference type="NCBI Taxonomy" id="577680"/>
    <lineage>
        <taxon>Bacteria</taxon>
        <taxon>Bacillati</taxon>
        <taxon>Actinomycetota</taxon>
        <taxon>Actinomycetes</taxon>
        <taxon>Pseudonocardiales</taxon>
        <taxon>Pseudonocardiaceae</taxon>
        <taxon>Prauserella</taxon>
        <taxon>Prauserella salsuginis group</taxon>
    </lineage>
</organism>
<name>A0A839XVB2_9PSEU</name>
<evidence type="ECO:0000313" key="2">
    <source>
        <dbReference type="EMBL" id="MBB3665999.1"/>
    </source>
</evidence>
<dbReference type="Proteomes" id="UP000564573">
    <property type="component" value="Unassembled WGS sequence"/>
</dbReference>
<gene>
    <name evidence="2" type="ORF">FB384_004958</name>
</gene>
<sequence length="67" mass="6841">MACKNCGGKKSGASRPPAMTGAATAQTSADGPTYRVVLANGATITARSHWDAVQKQAMYGGAIEEVK</sequence>
<dbReference type="EMBL" id="JACIBS010000009">
    <property type="protein sequence ID" value="MBB3665999.1"/>
    <property type="molecule type" value="Genomic_DNA"/>
</dbReference>
<dbReference type="AlphaFoldDB" id="A0A839XVB2"/>
<protein>
    <submittedName>
        <fullName evidence="2">Uncharacterized protein</fullName>
    </submittedName>
</protein>
<evidence type="ECO:0000256" key="1">
    <source>
        <dbReference type="SAM" id="MobiDB-lite"/>
    </source>
</evidence>
<reference evidence="2 3" key="1">
    <citation type="submission" date="2020-08" db="EMBL/GenBank/DDBJ databases">
        <title>Sequencing the genomes of 1000 actinobacteria strains.</title>
        <authorList>
            <person name="Klenk H.-P."/>
        </authorList>
    </citation>
    <scope>NUCLEOTIDE SEQUENCE [LARGE SCALE GENOMIC DNA]</scope>
    <source>
        <strain evidence="2 3">DSM 45267</strain>
    </source>
</reference>